<dbReference type="EC" id="4.2.1.20" evidence="8"/>
<dbReference type="NCBIfam" id="TIGR00262">
    <property type="entry name" value="trpA"/>
    <property type="match status" value="1"/>
</dbReference>
<accession>A0A222MY23</accession>
<dbReference type="CDD" id="cd04724">
    <property type="entry name" value="Tryptophan_synthase_alpha"/>
    <property type="match status" value="1"/>
</dbReference>
<evidence type="ECO:0000256" key="6">
    <source>
        <dbReference type="ARBA" id="ARBA00023239"/>
    </source>
</evidence>
<dbReference type="InterPro" id="IPR018204">
    <property type="entry name" value="Trp_synthase_alpha_AS"/>
</dbReference>
<dbReference type="InterPro" id="IPR002028">
    <property type="entry name" value="Trp_synthase_suA"/>
</dbReference>
<comment type="function">
    <text evidence="8">The alpha subunit is responsible for the aldol cleavage of indoleglycerol phosphate to indole and glyceraldehyde 3-phosphate.</text>
</comment>
<comment type="pathway">
    <text evidence="1 8">Amino-acid biosynthesis; L-tryptophan biosynthesis; L-tryptophan from chorismate: step 5/5.</text>
</comment>
<dbReference type="PROSITE" id="PS00167">
    <property type="entry name" value="TRP_SYNTHASE_ALPHA"/>
    <property type="match status" value="1"/>
</dbReference>
<dbReference type="Proteomes" id="UP000201169">
    <property type="component" value="Chromosome"/>
</dbReference>
<reference evidence="10 11" key="1">
    <citation type="submission" date="2017-07" db="EMBL/GenBank/DDBJ databases">
        <title>Analysis of two Campylobacter avium genomes and identification of a novel hippuricase gene.</title>
        <authorList>
            <person name="Miller W.G."/>
            <person name="Chapman M.H."/>
            <person name="Yee E."/>
            <person name="Revez J."/>
            <person name="Bono J.L."/>
            <person name="Rossi M."/>
        </authorList>
    </citation>
    <scope>NUCLEOTIDE SEQUENCE [LARGE SCALE GENOMIC DNA]</scope>
    <source>
        <strain evidence="10 11">LMG 24591</strain>
    </source>
</reference>
<dbReference type="Gene3D" id="3.20.20.70">
    <property type="entry name" value="Aldolase class I"/>
    <property type="match status" value="1"/>
</dbReference>
<dbReference type="KEGG" id="cavi:CAV_1251"/>
<evidence type="ECO:0000256" key="3">
    <source>
        <dbReference type="ARBA" id="ARBA00022605"/>
    </source>
</evidence>
<evidence type="ECO:0000256" key="7">
    <source>
        <dbReference type="ARBA" id="ARBA00049047"/>
    </source>
</evidence>
<evidence type="ECO:0000256" key="4">
    <source>
        <dbReference type="ARBA" id="ARBA00022822"/>
    </source>
</evidence>
<evidence type="ECO:0000313" key="10">
    <source>
        <dbReference type="EMBL" id="ASQ30877.1"/>
    </source>
</evidence>
<evidence type="ECO:0000256" key="9">
    <source>
        <dbReference type="RuleBase" id="RU003662"/>
    </source>
</evidence>
<feature type="active site" description="Proton acceptor" evidence="8">
    <location>
        <position position="54"/>
    </location>
</feature>
<evidence type="ECO:0000256" key="8">
    <source>
        <dbReference type="HAMAP-Rule" id="MF_00131"/>
    </source>
</evidence>
<dbReference type="UniPathway" id="UPA00035">
    <property type="reaction ID" value="UER00044"/>
</dbReference>
<dbReference type="PANTHER" id="PTHR43406:SF1">
    <property type="entry name" value="TRYPTOPHAN SYNTHASE ALPHA CHAIN, CHLOROPLASTIC"/>
    <property type="match status" value="1"/>
</dbReference>
<evidence type="ECO:0000256" key="1">
    <source>
        <dbReference type="ARBA" id="ARBA00004733"/>
    </source>
</evidence>
<dbReference type="GO" id="GO:0005829">
    <property type="term" value="C:cytosol"/>
    <property type="evidence" value="ECO:0007669"/>
    <property type="project" value="TreeGrafter"/>
</dbReference>
<keyword evidence="3 8" id="KW-0028">Amino-acid biosynthesis</keyword>
<comment type="catalytic activity">
    <reaction evidence="7 8">
        <text>(1S,2R)-1-C-(indol-3-yl)glycerol 3-phosphate + L-serine = D-glyceraldehyde 3-phosphate + L-tryptophan + H2O</text>
        <dbReference type="Rhea" id="RHEA:10532"/>
        <dbReference type="ChEBI" id="CHEBI:15377"/>
        <dbReference type="ChEBI" id="CHEBI:33384"/>
        <dbReference type="ChEBI" id="CHEBI:57912"/>
        <dbReference type="ChEBI" id="CHEBI:58866"/>
        <dbReference type="ChEBI" id="CHEBI:59776"/>
        <dbReference type="EC" id="4.2.1.20"/>
    </reaction>
</comment>
<dbReference type="AlphaFoldDB" id="A0A222MY23"/>
<dbReference type="EMBL" id="CP022347">
    <property type="protein sequence ID" value="ASQ30877.1"/>
    <property type="molecule type" value="Genomic_DNA"/>
</dbReference>
<dbReference type="PANTHER" id="PTHR43406">
    <property type="entry name" value="TRYPTOPHAN SYNTHASE, ALPHA CHAIN"/>
    <property type="match status" value="1"/>
</dbReference>
<organism evidence="10 11">
    <name type="scientific">Campylobacter avium LMG 24591</name>
    <dbReference type="NCBI Taxonomy" id="522484"/>
    <lineage>
        <taxon>Bacteria</taxon>
        <taxon>Pseudomonadati</taxon>
        <taxon>Campylobacterota</taxon>
        <taxon>Epsilonproteobacteria</taxon>
        <taxon>Campylobacterales</taxon>
        <taxon>Campylobacteraceae</taxon>
        <taxon>Campylobacter</taxon>
    </lineage>
</organism>
<comment type="subunit">
    <text evidence="2 8">Tetramer of two alpha and two beta chains.</text>
</comment>
<evidence type="ECO:0000256" key="5">
    <source>
        <dbReference type="ARBA" id="ARBA00023141"/>
    </source>
</evidence>
<sequence length="250" mass="27846">MVDFKAFYKDKANVAYMVMAYPNFKLCEDFLNKLDESDIDILEIGIPYSDPISDGKIISEAALKALEGGADIEKIFTSLEKIKTKKALVFLVYYNLIFSYGIKKFVKRAKELNIKGLIVPELVYEENEDLFKECVKNGIALIPLISLTTPKARIEKILTRASGFVYAVASIGITGGVKSELAVIEKLVKDIKEFTNLPVFVGFGVKTNEDVKELRKICDGVIIGTAMVESFKDNDLDKILQTSSKLFASN</sequence>
<dbReference type="HAMAP" id="MF_00131">
    <property type="entry name" value="Trp_synth_alpha"/>
    <property type="match status" value="1"/>
</dbReference>
<dbReference type="InterPro" id="IPR011060">
    <property type="entry name" value="RibuloseP-bd_barrel"/>
</dbReference>
<dbReference type="InterPro" id="IPR013785">
    <property type="entry name" value="Aldolase_TIM"/>
</dbReference>
<evidence type="ECO:0000313" key="11">
    <source>
        <dbReference type="Proteomes" id="UP000201169"/>
    </source>
</evidence>
<protein>
    <recommendedName>
        <fullName evidence="8">Tryptophan synthase alpha chain</fullName>
        <ecNumber evidence="8">4.2.1.20</ecNumber>
    </recommendedName>
</protein>
<feature type="active site" description="Proton acceptor" evidence="8">
    <location>
        <position position="43"/>
    </location>
</feature>
<gene>
    <name evidence="8 10" type="primary">trpA</name>
    <name evidence="10" type="ORF">CAV_1251</name>
</gene>
<comment type="similarity">
    <text evidence="8 9">Belongs to the TrpA family.</text>
</comment>
<keyword evidence="11" id="KW-1185">Reference proteome</keyword>
<dbReference type="SUPFAM" id="SSF51366">
    <property type="entry name" value="Ribulose-phoshate binding barrel"/>
    <property type="match status" value="1"/>
</dbReference>
<evidence type="ECO:0000256" key="2">
    <source>
        <dbReference type="ARBA" id="ARBA00011270"/>
    </source>
</evidence>
<keyword evidence="4 8" id="KW-0822">Tryptophan biosynthesis</keyword>
<dbReference type="RefSeq" id="WP_094325676.1">
    <property type="nucleotide sequence ID" value="NZ_CP022347.1"/>
</dbReference>
<dbReference type="OrthoDB" id="9804578at2"/>
<proteinExistence type="inferred from homology"/>
<keyword evidence="5 8" id="KW-0057">Aromatic amino acid biosynthesis</keyword>
<dbReference type="Pfam" id="PF00290">
    <property type="entry name" value="Trp_syntA"/>
    <property type="match status" value="1"/>
</dbReference>
<name>A0A222MY23_9BACT</name>
<keyword evidence="6 8" id="KW-0456">Lyase</keyword>
<dbReference type="GO" id="GO:0004834">
    <property type="term" value="F:tryptophan synthase activity"/>
    <property type="evidence" value="ECO:0007669"/>
    <property type="project" value="UniProtKB-UniRule"/>
</dbReference>